<evidence type="ECO:0000313" key="2">
    <source>
        <dbReference type="EMBL" id="SHN25426.1"/>
    </source>
</evidence>
<dbReference type="EMBL" id="FRDA01000018">
    <property type="protein sequence ID" value="SHN25426.1"/>
    <property type="molecule type" value="Genomic_DNA"/>
</dbReference>
<evidence type="ECO:0000259" key="1">
    <source>
        <dbReference type="PROSITE" id="PS50172"/>
    </source>
</evidence>
<evidence type="ECO:0000313" key="3">
    <source>
        <dbReference type="Proteomes" id="UP000183983"/>
    </source>
</evidence>
<proteinExistence type="predicted"/>
<dbReference type="STRING" id="1190415.SAMN05216593_11821"/>
<reference evidence="2 3" key="1">
    <citation type="submission" date="2016-11" db="EMBL/GenBank/DDBJ databases">
        <authorList>
            <person name="Jaros S."/>
            <person name="Januszkiewicz K."/>
            <person name="Wedrychowicz H."/>
        </authorList>
    </citation>
    <scope>NUCLEOTIDE SEQUENCE [LARGE SCALE GENOMIC DNA]</scope>
    <source>
        <strain evidence="2 3">LMG 26898</strain>
    </source>
</reference>
<dbReference type="SUPFAM" id="SSF52113">
    <property type="entry name" value="BRCT domain"/>
    <property type="match status" value="1"/>
</dbReference>
<organism evidence="2 3">
    <name type="scientific">Pseudomonas asturiensis</name>
    <dbReference type="NCBI Taxonomy" id="1190415"/>
    <lineage>
        <taxon>Bacteria</taxon>
        <taxon>Pseudomonadati</taxon>
        <taxon>Pseudomonadota</taxon>
        <taxon>Gammaproteobacteria</taxon>
        <taxon>Pseudomonadales</taxon>
        <taxon>Pseudomonadaceae</taxon>
        <taxon>Pseudomonas</taxon>
    </lineage>
</organism>
<sequence>MTDIHQEFQKSRFFHQERIDRKSVEALIGISVGLMADNQINQSEAQFLQSWIETNLTHLDDPVVNLLFRRLNDMLSDGVLSADEAEELMSLLRQFTGVSPASKAPALRVSSLPLNDPPPIIDWSDRTFMLTGTMAYGPRRSCESLIVERGGLIGAGVSKKVHYLIVGSIGNEQWLHSSYGTKIKRAVELRESGIPIAIVSEDHWQKALFG</sequence>
<accession>A0A1M7Q516</accession>
<dbReference type="CDD" id="cd17748">
    <property type="entry name" value="BRCT_DNA_ligase_like"/>
    <property type="match status" value="1"/>
</dbReference>
<dbReference type="OrthoDB" id="5451971at2"/>
<dbReference type="PROSITE" id="PS50172">
    <property type="entry name" value="BRCT"/>
    <property type="match status" value="1"/>
</dbReference>
<dbReference type="Proteomes" id="UP000183983">
    <property type="component" value="Unassembled WGS sequence"/>
</dbReference>
<dbReference type="InterPro" id="IPR036420">
    <property type="entry name" value="BRCT_dom_sf"/>
</dbReference>
<dbReference type="Gene3D" id="3.40.50.10190">
    <property type="entry name" value="BRCT domain"/>
    <property type="match status" value="1"/>
</dbReference>
<gene>
    <name evidence="2" type="ORF">SAMN05216593_11821</name>
</gene>
<protein>
    <recommendedName>
        <fullName evidence="1">BRCT domain-containing protein</fullName>
    </recommendedName>
</protein>
<name>A0A1M7Q516_9PSED</name>
<dbReference type="AlphaFoldDB" id="A0A1M7Q516"/>
<dbReference type="InterPro" id="IPR001357">
    <property type="entry name" value="BRCT_dom"/>
</dbReference>
<feature type="domain" description="BRCT" evidence="1">
    <location>
        <begin position="124"/>
        <end position="202"/>
    </location>
</feature>
<dbReference type="RefSeq" id="WP_073171432.1">
    <property type="nucleotide sequence ID" value="NZ_FRDA01000018.1"/>
</dbReference>